<proteinExistence type="predicted"/>
<organism evidence="1 2">
    <name type="scientific">Phlebia brevispora</name>
    <dbReference type="NCBI Taxonomy" id="194682"/>
    <lineage>
        <taxon>Eukaryota</taxon>
        <taxon>Fungi</taxon>
        <taxon>Dikarya</taxon>
        <taxon>Basidiomycota</taxon>
        <taxon>Agaricomycotina</taxon>
        <taxon>Agaricomycetes</taxon>
        <taxon>Polyporales</taxon>
        <taxon>Meruliaceae</taxon>
        <taxon>Phlebia</taxon>
    </lineage>
</organism>
<keyword evidence="2" id="KW-1185">Reference proteome</keyword>
<evidence type="ECO:0000313" key="2">
    <source>
        <dbReference type="Proteomes" id="UP001148662"/>
    </source>
</evidence>
<accession>A0ACC1SDE8</accession>
<dbReference type="EMBL" id="JANHOG010001418">
    <property type="protein sequence ID" value="KAJ3537402.1"/>
    <property type="molecule type" value="Genomic_DNA"/>
</dbReference>
<sequence length="323" mass="35050">MRLLYLLACLHGTLAALIPAEGRDLTDVFGGLDSSSTQGTELPAEHPVEHVTTNAAHATSGVSPTGSITLDGLLFPGIEQITKTSSKASTTHSQTSPSPSPTSNSVIGTPPPLPSYTPYSSKSPSPSATSTSAYPTPTNRSQVAESASRGTLSWKIVGVAVISFTAVAAVLLLSVFFDQWWGFMRDLFWKKKDKDRFEEFIPDWEQASWEIKMDKDASDRYPSFAGPPKRTRVKDAWHEKYEWNTEPNVAGIGSGGSSSSPQNTTPPERPPHPSWSLGFVTPVPPPPALHTDFRARERSSFERRKSRVASTAYSDVDPYAGIE</sequence>
<name>A0ACC1SDE8_9APHY</name>
<reference evidence="1" key="1">
    <citation type="submission" date="2022-07" db="EMBL/GenBank/DDBJ databases">
        <title>Genome Sequence of Phlebia brevispora.</title>
        <authorList>
            <person name="Buettner E."/>
        </authorList>
    </citation>
    <scope>NUCLEOTIDE SEQUENCE</scope>
    <source>
        <strain evidence="1">MPL23</strain>
    </source>
</reference>
<gene>
    <name evidence="1" type="ORF">NM688_g6697</name>
</gene>
<protein>
    <submittedName>
        <fullName evidence="1">Uncharacterized protein</fullName>
    </submittedName>
</protein>
<evidence type="ECO:0000313" key="1">
    <source>
        <dbReference type="EMBL" id="KAJ3537402.1"/>
    </source>
</evidence>
<comment type="caution">
    <text evidence="1">The sequence shown here is derived from an EMBL/GenBank/DDBJ whole genome shotgun (WGS) entry which is preliminary data.</text>
</comment>
<dbReference type="Proteomes" id="UP001148662">
    <property type="component" value="Unassembled WGS sequence"/>
</dbReference>